<feature type="chain" id="PRO_5008615899" evidence="1">
    <location>
        <begin position="23"/>
        <end position="363"/>
    </location>
</feature>
<comment type="caution">
    <text evidence="2">The sequence shown here is derived from an EMBL/GenBank/DDBJ whole genome shotgun (WGS) entry which is preliminary data.</text>
</comment>
<evidence type="ECO:0000313" key="3">
    <source>
        <dbReference type="Proteomes" id="UP000092584"/>
    </source>
</evidence>
<sequence>MKTLFKISIFVLALFLSTSLLINCDQSSTIKKNTPTIASTENTLDYTIKEEVLSRNPLVFITGFDKGTETYYNNARAYFEEQQFEIVEDQYSLEEIINWLNSNESEKPYGEIHIVNNSNPFKGLSLETVIKGEKITAETLRKNITKGTLPILRESVNANSKIIFHANGLGENKELMNTFKDAFCSDEMPNVIASPYYSIFNGDFTQHYLAKPHYVFYPTAYSPGKVDLSKEIAAKYPEEKDIDWLNVLYNDEERFVGEAYTKQFTIPLKFELDYHNSDNEIPTFENQDELMDFIELQEVLYADVKQLNIPIEKFRWSYQLKNSTLIIKGKTTGLVVLKPLIKPYGELEYITPDTNNKRLYAMK</sequence>
<dbReference type="KEGG" id="pob:LPB03_02735"/>
<evidence type="ECO:0000256" key="1">
    <source>
        <dbReference type="SAM" id="SignalP"/>
    </source>
</evidence>
<dbReference type="OrthoDB" id="1184647at2"/>
<proteinExistence type="predicted"/>
<feature type="signal peptide" evidence="1">
    <location>
        <begin position="1"/>
        <end position="22"/>
    </location>
</feature>
<dbReference type="Proteomes" id="UP000092584">
    <property type="component" value="Unassembled WGS sequence"/>
</dbReference>
<dbReference type="RefSeq" id="WP_065317995.1">
    <property type="nucleotide sequence ID" value="NZ_CP017477.1"/>
</dbReference>
<reference evidence="3" key="1">
    <citation type="submission" date="2016-02" db="EMBL/GenBank/DDBJ databases">
        <authorList>
            <person name="Shin S.-K."/>
            <person name="Yi H."/>
            <person name="Kim E."/>
        </authorList>
    </citation>
    <scope>NUCLEOTIDE SEQUENCE [LARGE SCALE GENOMIC DNA]</scope>
    <source>
        <strain evidence="3">LPB0003</strain>
    </source>
</reference>
<gene>
    <name evidence="2" type="ORF">LPB3_02345</name>
</gene>
<keyword evidence="1" id="KW-0732">Signal</keyword>
<keyword evidence="3" id="KW-1185">Reference proteome</keyword>
<dbReference type="AlphaFoldDB" id="A0A1B8U1V4"/>
<accession>A0A1B8U1V4</accession>
<organism evidence="2 3">
    <name type="scientific">Polaribacter vadi</name>
    <dbReference type="NCBI Taxonomy" id="1774273"/>
    <lineage>
        <taxon>Bacteria</taxon>
        <taxon>Pseudomonadati</taxon>
        <taxon>Bacteroidota</taxon>
        <taxon>Flavobacteriia</taxon>
        <taxon>Flavobacteriales</taxon>
        <taxon>Flavobacteriaceae</taxon>
    </lineage>
</organism>
<name>A0A1B8U1V4_9FLAO</name>
<dbReference type="EMBL" id="LSFM01000013">
    <property type="protein sequence ID" value="OBY65853.1"/>
    <property type="molecule type" value="Genomic_DNA"/>
</dbReference>
<protein>
    <submittedName>
        <fullName evidence="2">Uncharacterized protein</fullName>
    </submittedName>
</protein>
<evidence type="ECO:0000313" key="2">
    <source>
        <dbReference type="EMBL" id="OBY65853.1"/>
    </source>
</evidence>